<protein>
    <recommendedName>
        <fullName evidence="2">Autophagy-related protein 101</fullName>
    </recommendedName>
</protein>
<dbReference type="GO" id="GO:1990316">
    <property type="term" value="C:Atg1/ULK1 kinase complex"/>
    <property type="evidence" value="ECO:0007669"/>
    <property type="project" value="TreeGrafter"/>
</dbReference>
<dbReference type="GO" id="GO:0000045">
    <property type="term" value="P:autophagosome assembly"/>
    <property type="evidence" value="ECO:0007669"/>
    <property type="project" value="TreeGrafter"/>
</dbReference>
<gene>
    <name evidence="5" type="ORF">QBC38DRAFT_173637</name>
</gene>
<dbReference type="EMBL" id="MU865325">
    <property type="protein sequence ID" value="KAK4227921.1"/>
    <property type="molecule type" value="Genomic_DNA"/>
</dbReference>
<dbReference type="GO" id="GO:0000407">
    <property type="term" value="C:phagophore assembly site"/>
    <property type="evidence" value="ECO:0007669"/>
    <property type="project" value="TreeGrafter"/>
</dbReference>
<keyword evidence="6" id="KW-1185">Reference proteome</keyword>
<dbReference type="AlphaFoldDB" id="A0AAN7BR41"/>
<comment type="similarity">
    <text evidence="1">Belongs to the ATG101 family.</text>
</comment>
<reference evidence="5" key="2">
    <citation type="submission" date="2023-05" db="EMBL/GenBank/DDBJ databases">
        <authorList>
            <consortium name="Lawrence Berkeley National Laboratory"/>
            <person name="Steindorff A."/>
            <person name="Hensen N."/>
            <person name="Bonometti L."/>
            <person name="Westerberg I."/>
            <person name="Brannstrom I.O."/>
            <person name="Guillou S."/>
            <person name="Cros-Aarteil S."/>
            <person name="Calhoun S."/>
            <person name="Haridas S."/>
            <person name="Kuo A."/>
            <person name="Mondo S."/>
            <person name="Pangilinan J."/>
            <person name="Riley R."/>
            <person name="Labutti K."/>
            <person name="Andreopoulos B."/>
            <person name="Lipzen A."/>
            <person name="Chen C."/>
            <person name="Yanf M."/>
            <person name="Daum C."/>
            <person name="Ng V."/>
            <person name="Clum A."/>
            <person name="Ohm R."/>
            <person name="Martin F."/>
            <person name="Silar P."/>
            <person name="Natvig D."/>
            <person name="Lalanne C."/>
            <person name="Gautier V."/>
            <person name="Ament-Velasquez S.L."/>
            <person name="Kruys A."/>
            <person name="Hutchinson M.I."/>
            <person name="Powell A.J."/>
            <person name="Barry K."/>
            <person name="Miller A.N."/>
            <person name="Grigoriev I.V."/>
            <person name="Debuchy R."/>
            <person name="Gladieux P."/>
            <person name="Thoren M.H."/>
            <person name="Johannesson H."/>
        </authorList>
    </citation>
    <scope>NUCLEOTIDE SEQUENCE</scope>
    <source>
        <strain evidence="5">CBS 990.96</strain>
    </source>
</reference>
<proteinExistence type="inferred from homology"/>
<feature type="compositionally biased region" description="Low complexity" evidence="4">
    <location>
        <begin position="193"/>
        <end position="209"/>
    </location>
</feature>
<evidence type="ECO:0000256" key="4">
    <source>
        <dbReference type="SAM" id="MobiDB-lite"/>
    </source>
</evidence>
<dbReference type="InterPro" id="IPR012445">
    <property type="entry name" value="ATG101"/>
</dbReference>
<comment type="caution">
    <text evidence="5">The sequence shown here is derived from an EMBL/GenBank/DDBJ whole genome shotgun (WGS) entry which is preliminary data.</text>
</comment>
<feature type="compositionally biased region" description="Polar residues" evidence="4">
    <location>
        <begin position="210"/>
        <end position="220"/>
    </location>
</feature>
<dbReference type="Pfam" id="PF07855">
    <property type="entry name" value="ATG101"/>
    <property type="match status" value="1"/>
</dbReference>
<keyword evidence="3" id="KW-0072">Autophagy</keyword>
<dbReference type="Proteomes" id="UP001301958">
    <property type="component" value="Unassembled WGS sequence"/>
</dbReference>
<reference evidence="5" key="1">
    <citation type="journal article" date="2023" name="Mol. Phylogenet. Evol.">
        <title>Genome-scale phylogeny and comparative genomics of the fungal order Sordariales.</title>
        <authorList>
            <person name="Hensen N."/>
            <person name="Bonometti L."/>
            <person name="Westerberg I."/>
            <person name="Brannstrom I.O."/>
            <person name="Guillou S."/>
            <person name="Cros-Aarteil S."/>
            <person name="Calhoun S."/>
            <person name="Haridas S."/>
            <person name="Kuo A."/>
            <person name="Mondo S."/>
            <person name="Pangilinan J."/>
            <person name="Riley R."/>
            <person name="LaButti K."/>
            <person name="Andreopoulos B."/>
            <person name="Lipzen A."/>
            <person name="Chen C."/>
            <person name="Yan M."/>
            <person name="Daum C."/>
            <person name="Ng V."/>
            <person name="Clum A."/>
            <person name="Steindorff A."/>
            <person name="Ohm R.A."/>
            <person name="Martin F."/>
            <person name="Silar P."/>
            <person name="Natvig D.O."/>
            <person name="Lalanne C."/>
            <person name="Gautier V."/>
            <person name="Ament-Velasquez S.L."/>
            <person name="Kruys A."/>
            <person name="Hutchinson M.I."/>
            <person name="Powell A.J."/>
            <person name="Barry K."/>
            <person name="Miller A.N."/>
            <person name="Grigoriev I.V."/>
            <person name="Debuchy R."/>
            <person name="Gladieux P."/>
            <person name="Hiltunen Thoren M."/>
            <person name="Johannesson H."/>
        </authorList>
    </citation>
    <scope>NUCLEOTIDE SEQUENCE</scope>
    <source>
        <strain evidence="5">CBS 990.96</strain>
    </source>
</reference>
<name>A0AAN7BR41_9PEZI</name>
<sequence length="233" mass="26290">MEQRDAPEFTIEAFADPNSVRDVVRAILHSIFFLRYFPAITPKSRDFLGIEVSYVPDDQIETLIDQRATALARQLDAERQQLPRNTNSSYNSGGRGQITVQFLEKRRKKSSWLSIRGGDDEIPWESWTIKVTVSEPRTEGERIKVRKATESTLASSIMKVITLANTHKDHIPPITTQNSNPFPYQIYVGVSRSQSQQSQQQQQQSAQQQKDTGTTTQALTSAAGGWASRMGIY</sequence>
<evidence type="ECO:0000256" key="3">
    <source>
        <dbReference type="ARBA" id="ARBA00023006"/>
    </source>
</evidence>
<dbReference type="GO" id="GO:0019901">
    <property type="term" value="F:protein kinase binding"/>
    <property type="evidence" value="ECO:0007669"/>
    <property type="project" value="TreeGrafter"/>
</dbReference>
<accession>A0AAN7BR41</accession>
<dbReference type="PANTHER" id="PTHR13292">
    <property type="entry name" value="AUTOPHAGY-RELATED PROTEIN 101"/>
    <property type="match status" value="1"/>
</dbReference>
<feature type="region of interest" description="Disordered" evidence="4">
    <location>
        <begin position="191"/>
        <end position="221"/>
    </location>
</feature>
<evidence type="ECO:0000256" key="1">
    <source>
        <dbReference type="ARBA" id="ARBA00007130"/>
    </source>
</evidence>
<evidence type="ECO:0000313" key="5">
    <source>
        <dbReference type="EMBL" id="KAK4227921.1"/>
    </source>
</evidence>
<evidence type="ECO:0000313" key="6">
    <source>
        <dbReference type="Proteomes" id="UP001301958"/>
    </source>
</evidence>
<dbReference type="PANTHER" id="PTHR13292:SF0">
    <property type="entry name" value="AUTOPHAGY-RELATED PROTEIN 101"/>
    <property type="match status" value="1"/>
</dbReference>
<organism evidence="5 6">
    <name type="scientific">Podospora fimiseda</name>
    <dbReference type="NCBI Taxonomy" id="252190"/>
    <lineage>
        <taxon>Eukaryota</taxon>
        <taxon>Fungi</taxon>
        <taxon>Dikarya</taxon>
        <taxon>Ascomycota</taxon>
        <taxon>Pezizomycotina</taxon>
        <taxon>Sordariomycetes</taxon>
        <taxon>Sordariomycetidae</taxon>
        <taxon>Sordariales</taxon>
        <taxon>Podosporaceae</taxon>
        <taxon>Podospora</taxon>
    </lineage>
</organism>
<evidence type="ECO:0000256" key="2">
    <source>
        <dbReference type="ARBA" id="ARBA00018874"/>
    </source>
</evidence>